<organism evidence="2 3">
    <name type="scientific">Orbilia ellipsospora</name>
    <dbReference type="NCBI Taxonomy" id="2528407"/>
    <lineage>
        <taxon>Eukaryota</taxon>
        <taxon>Fungi</taxon>
        <taxon>Dikarya</taxon>
        <taxon>Ascomycota</taxon>
        <taxon>Pezizomycotina</taxon>
        <taxon>Orbiliomycetes</taxon>
        <taxon>Orbiliales</taxon>
        <taxon>Orbiliaceae</taxon>
        <taxon>Orbilia</taxon>
    </lineage>
</organism>
<proteinExistence type="predicted"/>
<accession>A0AAV9XBD3</accession>
<sequence length="166" mass="17318">MKFTITALFLIAQITGGMAAAVSVDAAECGELGLLEVHNLPSGVDHTQLRKCAGHPMGRDRDLPNASLVYWTDEQREKAQNAPKLDARSVVATLSGRGANACWNGASTGCSKGYCWKTCGSNGEWCWTAANGGAGDWLKCSNGNECTDGSACGQGCFQSKACGCSC</sequence>
<evidence type="ECO:0008006" key="4">
    <source>
        <dbReference type="Google" id="ProtNLM"/>
    </source>
</evidence>
<reference evidence="2 3" key="1">
    <citation type="submission" date="2019-10" db="EMBL/GenBank/DDBJ databases">
        <authorList>
            <person name="Palmer J.M."/>
        </authorList>
    </citation>
    <scope>NUCLEOTIDE SEQUENCE [LARGE SCALE GENOMIC DNA]</scope>
    <source>
        <strain evidence="2 3">TWF694</strain>
    </source>
</reference>
<gene>
    <name evidence="2" type="ORF">TWF694_009618</name>
</gene>
<evidence type="ECO:0000313" key="3">
    <source>
        <dbReference type="Proteomes" id="UP001365542"/>
    </source>
</evidence>
<keyword evidence="1" id="KW-0732">Signal</keyword>
<name>A0AAV9XBD3_9PEZI</name>
<evidence type="ECO:0000256" key="1">
    <source>
        <dbReference type="SAM" id="SignalP"/>
    </source>
</evidence>
<feature type="chain" id="PRO_5043620252" description="IDI-2" evidence="1">
    <location>
        <begin position="20"/>
        <end position="166"/>
    </location>
</feature>
<dbReference type="AlphaFoldDB" id="A0AAV9XBD3"/>
<evidence type="ECO:0000313" key="2">
    <source>
        <dbReference type="EMBL" id="KAK6539393.1"/>
    </source>
</evidence>
<keyword evidence="3" id="KW-1185">Reference proteome</keyword>
<protein>
    <recommendedName>
        <fullName evidence="4">IDI-2</fullName>
    </recommendedName>
</protein>
<feature type="signal peptide" evidence="1">
    <location>
        <begin position="1"/>
        <end position="19"/>
    </location>
</feature>
<dbReference type="Proteomes" id="UP001365542">
    <property type="component" value="Unassembled WGS sequence"/>
</dbReference>
<comment type="caution">
    <text evidence="2">The sequence shown here is derived from an EMBL/GenBank/DDBJ whole genome shotgun (WGS) entry which is preliminary data.</text>
</comment>
<dbReference type="EMBL" id="JAVHJO010000006">
    <property type="protein sequence ID" value="KAK6539393.1"/>
    <property type="molecule type" value="Genomic_DNA"/>
</dbReference>